<dbReference type="InterPro" id="IPR017868">
    <property type="entry name" value="Filamin/ABP280_repeat-like"/>
</dbReference>
<feature type="repeat" description="Filamin" evidence="3">
    <location>
        <begin position="508"/>
        <end position="591"/>
    </location>
</feature>
<dbReference type="InterPro" id="IPR044801">
    <property type="entry name" value="Filamin"/>
</dbReference>
<comment type="similarity">
    <text evidence="1">Belongs to the filamin family.</text>
</comment>
<evidence type="ECO:0000256" key="3">
    <source>
        <dbReference type="PROSITE-ProRule" id="PRU00087"/>
    </source>
</evidence>
<reference evidence="5" key="1">
    <citation type="submission" date="2021-02" db="EMBL/GenBank/DDBJ databases">
        <authorList>
            <person name="Nowell W R."/>
        </authorList>
    </citation>
    <scope>NUCLEOTIDE SEQUENCE</scope>
</reference>
<comment type="caution">
    <text evidence="5">The sequence shown here is derived from an EMBL/GenBank/DDBJ whole genome shotgun (WGS) entry which is preliminary data.</text>
</comment>
<evidence type="ECO:0000256" key="1">
    <source>
        <dbReference type="ARBA" id="ARBA00009238"/>
    </source>
</evidence>
<feature type="repeat" description="Filamin" evidence="3">
    <location>
        <begin position="396"/>
        <end position="492"/>
    </location>
</feature>
<dbReference type="InterPro" id="IPR014756">
    <property type="entry name" value="Ig_E-set"/>
</dbReference>
<accession>A0A815XDR2</accession>
<dbReference type="Proteomes" id="UP000663854">
    <property type="component" value="Unassembled WGS sequence"/>
</dbReference>
<evidence type="ECO:0000313" key="4">
    <source>
        <dbReference type="EMBL" id="CAF0799428.1"/>
    </source>
</evidence>
<evidence type="ECO:0000313" key="6">
    <source>
        <dbReference type="Proteomes" id="UP000663870"/>
    </source>
</evidence>
<dbReference type="GO" id="GO:0030036">
    <property type="term" value="P:actin cytoskeleton organization"/>
    <property type="evidence" value="ECO:0007669"/>
    <property type="project" value="InterPro"/>
</dbReference>
<evidence type="ECO:0000256" key="2">
    <source>
        <dbReference type="ARBA" id="ARBA00022737"/>
    </source>
</evidence>
<organism evidence="5 6">
    <name type="scientific">Rotaria sordida</name>
    <dbReference type="NCBI Taxonomy" id="392033"/>
    <lineage>
        <taxon>Eukaryota</taxon>
        <taxon>Metazoa</taxon>
        <taxon>Spiralia</taxon>
        <taxon>Gnathifera</taxon>
        <taxon>Rotifera</taxon>
        <taxon>Eurotatoria</taxon>
        <taxon>Bdelloidea</taxon>
        <taxon>Philodinida</taxon>
        <taxon>Philodinidae</taxon>
        <taxon>Rotaria</taxon>
    </lineage>
</organism>
<dbReference type="InterPro" id="IPR001298">
    <property type="entry name" value="Filamin/ABP280_rpt"/>
</dbReference>
<dbReference type="InterPro" id="IPR013783">
    <property type="entry name" value="Ig-like_fold"/>
</dbReference>
<dbReference type="PANTHER" id="PTHR38537">
    <property type="entry name" value="JITTERBUG, ISOFORM N"/>
    <property type="match status" value="1"/>
</dbReference>
<proteinExistence type="inferred from homology"/>
<dbReference type="Gene3D" id="2.60.40.10">
    <property type="entry name" value="Immunoglobulins"/>
    <property type="match status" value="2"/>
</dbReference>
<gene>
    <name evidence="5" type="ORF">JXQ802_LOCUS44003</name>
    <name evidence="4" type="ORF">PYM288_LOCUS4532</name>
</gene>
<sequence>MHANRHPYSKEYFSPKKMVVHRQYHSKKYPNSSTTRLLHLTIPVTSNFLYDKNDFIWNNPTELDLLNMKKASLLTSIDEDHFLKVLPCIRRLYTIFNSICPNIYRIHCSDSLRILQEIICLIEEYLNIRLPSTISINELLYNEEYFDDFIHKLRYSPFNYIYPNIYSSSKKPEIHCFGQGIHACNDNNKLNQATVFCFELTTTLENNFSLPIDILILDPNENIVSNDIKYINTYDQGYTKLFSCSYKPITQAGIYKISFSYNRNQLTADPFTVFIKDPDQLKEQSLSEDTKELNIQEIPQYELEGDGCSTKVILNSIARFRLRLISTTNSHYKPTVDPFSLSIIDPFGHTIVVQRRILSSDLLELTYQPMSIGEHKLIISYNNKIHRQLIIDVIHDETNYLSKLKPFGPGLQRAIVGIPTEFYVDLSQQKLINPTINNNHIQFSLEPSYHAEIDYEQQMATVRYIPLIEGNCPIHILEHNKDIQHSPFIARIKKENILHDKPHINIIGLSQSIIIHRPVEFEVSIDNPFEDPTYTLHIDILTDENPPSISIDRYNHSSYKCSFIPNTLGRHIISIDYAGIVPENNPFYCEATQEKDIQLTGPAVNNQCLILNEPTHFYFKLKDFLTKNSNEINSTYESGYSSNDDTSLNSSITDGTKEINDENNNYQVTITDGHGNKKSNVSIKKLKENMNDNIRVDFTPDEQILFINISCTCFITFQPQSTSTPKKINTTPIPNLCSTPRSAHVRYSLSKCVPLPIDSSTPNRKKTRKSLAPDMHHLIYPSNITSKHTIKIWVL</sequence>
<dbReference type="EMBL" id="CAJNOH010000041">
    <property type="protein sequence ID" value="CAF0799428.1"/>
    <property type="molecule type" value="Genomic_DNA"/>
</dbReference>
<dbReference type="SUPFAM" id="SSF81296">
    <property type="entry name" value="E set domains"/>
    <property type="match status" value="2"/>
</dbReference>
<dbReference type="PROSITE" id="PS50194">
    <property type="entry name" value="FILAMIN_REPEAT"/>
    <property type="match status" value="2"/>
</dbReference>
<protein>
    <submittedName>
        <fullName evidence="5">Uncharacterized protein</fullName>
    </submittedName>
</protein>
<dbReference type="GO" id="GO:0051015">
    <property type="term" value="F:actin filament binding"/>
    <property type="evidence" value="ECO:0007669"/>
    <property type="project" value="InterPro"/>
</dbReference>
<dbReference type="Proteomes" id="UP000663870">
    <property type="component" value="Unassembled WGS sequence"/>
</dbReference>
<keyword evidence="6" id="KW-1185">Reference proteome</keyword>
<dbReference type="EMBL" id="CAJNOL010003290">
    <property type="protein sequence ID" value="CAF1556211.1"/>
    <property type="molecule type" value="Genomic_DNA"/>
</dbReference>
<dbReference type="SMART" id="SM00557">
    <property type="entry name" value="IG_FLMN"/>
    <property type="match status" value="1"/>
</dbReference>
<dbReference type="Pfam" id="PF00630">
    <property type="entry name" value="Filamin"/>
    <property type="match status" value="1"/>
</dbReference>
<keyword evidence="2" id="KW-0677">Repeat</keyword>
<dbReference type="PANTHER" id="PTHR38537:SF16">
    <property type="entry name" value="CALPONIN-HOMOLOGY (CH) DOMAIN-CONTAINING PROTEIN"/>
    <property type="match status" value="1"/>
</dbReference>
<evidence type="ECO:0000313" key="5">
    <source>
        <dbReference type="EMBL" id="CAF1556211.1"/>
    </source>
</evidence>
<dbReference type="AlphaFoldDB" id="A0A815XDR2"/>
<name>A0A815XDR2_9BILA</name>